<dbReference type="KEGG" id="asr:WL1483_683"/>
<dbReference type="InterPro" id="IPR017900">
    <property type="entry name" value="4Fe4S_Fe_S_CS"/>
</dbReference>
<dbReference type="InterPro" id="IPR036188">
    <property type="entry name" value="FAD/NAD-bd_sf"/>
</dbReference>
<dbReference type="InterPro" id="IPR028261">
    <property type="entry name" value="DPD_II"/>
</dbReference>
<dbReference type="GO" id="GO:0051536">
    <property type="term" value="F:iron-sulfur cluster binding"/>
    <property type="evidence" value="ECO:0007669"/>
    <property type="project" value="UniProtKB-KW"/>
</dbReference>
<dbReference type="InterPro" id="IPR023753">
    <property type="entry name" value="FAD/NAD-binding_dom"/>
</dbReference>
<dbReference type="PROSITE" id="PS00198">
    <property type="entry name" value="4FE4S_FER_1"/>
    <property type="match status" value="1"/>
</dbReference>
<dbReference type="NCBIfam" id="TIGR03315">
    <property type="entry name" value="Se_ygfK"/>
    <property type="match status" value="1"/>
</dbReference>
<dbReference type="Gene3D" id="1.10.1060.10">
    <property type="entry name" value="Alpha-helical ferredoxin"/>
    <property type="match status" value="1"/>
</dbReference>
<evidence type="ECO:0000256" key="2">
    <source>
        <dbReference type="ARBA" id="ARBA00023004"/>
    </source>
</evidence>
<dbReference type="InterPro" id="IPR017701">
    <property type="entry name" value="Se_rdtase_YgfK"/>
</dbReference>
<reference evidence="5 6" key="2">
    <citation type="journal article" date="2016" name="Genome Announc.">
        <title>Complete Genome Sequence of the Highly Virulent Aeromonas schubertii Strain WL1483, Isolated from Diseased Snakehead Fish (Channa argus) in China.</title>
        <authorList>
            <person name="Liu L."/>
            <person name="Li N."/>
            <person name="Zhang D."/>
            <person name="Fu X."/>
            <person name="Shi C."/>
            <person name="Lin Q."/>
            <person name="Hao G."/>
        </authorList>
    </citation>
    <scope>NUCLEOTIDE SEQUENCE [LARGE SCALE GENOMIC DNA]</scope>
    <source>
        <strain evidence="5 6">WL1483</strain>
    </source>
</reference>
<gene>
    <name evidence="5" type="primary">ygfK</name>
    <name evidence="5" type="ORF">WL1483_683</name>
</gene>
<dbReference type="AlphaFoldDB" id="A0A0S2SEH7"/>
<evidence type="ECO:0000256" key="1">
    <source>
        <dbReference type="ARBA" id="ARBA00022723"/>
    </source>
</evidence>
<dbReference type="PANTHER" id="PTHR42783:SF3">
    <property type="entry name" value="GLUTAMATE SYNTHASE [NADPH] SMALL CHAIN-RELATED"/>
    <property type="match status" value="1"/>
</dbReference>
<dbReference type="Pfam" id="PF14691">
    <property type="entry name" value="Fer4_20"/>
    <property type="match status" value="1"/>
</dbReference>
<dbReference type="GO" id="GO:0046872">
    <property type="term" value="F:metal ion binding"/>
    <property type="evidence" value="ECO:0007669"/>
    <property type="project" value="UniProtKB-KW"/>
</dbReference>
<organism evidence="5 6">
    <name type="scientific">Aeromonas schubertii</name>
    <dbReference type="NCBI Taxonomy" id="652"/>
    <lineage>
        <taxon>Bacteria</taxon>
        <taxon>Pseudomonadati</taxon>
        <taxon>Pseudomonadota</taxon>
        <taxon>Gammaproteobacteria</taxon>
        <taxon>Aeromonadales</taxon>
        <taxon>Aeromonadaceae</taxon>
        <taxon>Aeromonas</taxon>
    </lineage>
</organism>
<proteinExistence type="predicted"/>
<sequence>MRGVSLNYDVCSKEITMGDIMRPVPFKSLLTRIFEEYKKSQSIFGIPASEFYRKQDERKIQVFGESCETPIGPAAGPHTQLAQNIVTAWLTGGRFMELKTVQILDRLELEKPCIDAEDECFNTEWSTEFTLQKAFDEYLKAWFALHLMEAIFDPRLGGEAKSFIFNMSVGYNLDGIKQPPMQQFIHNLMEAGQHPKFAEYRQALHELLADQAFLDSMGLGVRRAALAQMVDAIPSRLVHGVTLSTMHGCPPNEIEAICRYMLEEKGLNTFVKLNPTLLGFERVRAILDGCGFSYVGLSEASFEHDLKLDQAKAMLARLLALGEEKGLTFGVKLTNTLGTINGKGRLPGNEMYMSGRALFPLSINVAAVLSRAFDGRLPISYSGGASKFNIRDIFETGIRPITMATDLLKPGGYLRQRECLAELDASDCWGMTRVDVEKLETLAARALTMEYTQKGWKSEDRIEVGASLPMTDCYVAPCVSACAIHQDIPEYIRLMGEGRHVEALELIYERNALPAITGHICDHQCQYNCTRLDYDSALNIRELKKVALELGWEGYKARWHKPAGSGDKHPVAVIGAGPAGLSAGYFLARAGHPVTLFEREADAGGVVKHIIPAFRVPAELIEHDIEFVAAHGVKFEFGCDPELTADKLHQMGFTYVFVGIGADKNGGLRLEGDGERIHKSFNFLRSFNQGSPLPLGRHVGVIGAGNTAMDCARAALKVPGVSQVTVIYRRSEKEMPAYREEYLEALEEGVAFRFLTNPERFDKDGSLTVRTMALGEPDARGRRRPVPTEQTEVLHIDALITAIGEQPDHEVLRRIGVPLGEDGWPEVDGRTGETRRRNLFLIGDVQQGPSSIVAAIGTARRATDLVLEREHLARQAHTPDLAVADTGDIYRRKGSIAVTLVDKDERSAFVAQEAHRCLECNTLCSKCVDVCPNRANVAIPVPGFKDKFQTLHLDAYCNECGNCAQFCPWQGKPYQDKVTIFSLPQDFEQSHNPGFYIDGAALSVRQQGETYRLAIDETGAIDRIPAGLEEMCRIITRVHQHHSYLLGKVEE</sequence>
<dbReference type="Gene3D" id="3.50.50.60">
    <property type="entry name" value="FAD/NAD(P)-binding domain"/>
    <property type="match status" value="2"/>
</dbReference>
<dbReference type="PANTHER" id="PTHR42783">
    <property type="entry name" value="GLUTAMATE SYNTHASE [NADPH] SMALL CHAIN"/>
    <property type="match status" value="1"/>
</dbReference>
<dbReference type="SUPFAM" id="SSF51971">
    <property type="entry name" value="Nucleotide-binding domain"/>
    <property type="match status" value="1"/>
</dbReference>
<feature type="domain" description="4Fe-4S ferredoxin-type" evidence="4">
    <location>
        <begin position="947"/>
        <end position="977"/>
    </location>
</feature>
<dbReference type="PATRIC" id="fig|652.5.peg.2996"/>
<dbReference type="InterPro" id="IPR009051">
    <property type="entry name" value="Helical_ferredxn"/>
</dbReference>
<dbReference type="SUPFAM" id="SSF46548">
    <property type="entry name" value="alpha-helical ferredoxin"/>
    <property type="match status" value="2"/>
</dbReference>
<protein>
    <submittedName>
        <fullName evidence="5">Selenate reductase subunit YgfK</fullName>
    </submittedName>
</protein>
<dbReference type="InterPro" id="IPR017896">
    <property type="entry name" value="4Fe4S_Fe-S-bd"/>
</dbReference>
<keyword evidence="1" id="KW-0479">Metal-binding</keyword>
<evidence type="ECO:0000313" key="6">
    <source>
        <dbReference type="Proteomes" id="UP000058114"/>
    </source>
</evidence>
<dbReference type="EMBL" id="CP013067">
    <property type="protein sequence ID" value="ALP40102.1"/>
    <property type="molecule type" value="Genomic_DNA"/>
</dbReference>
<reference evidence="6" key="1">
    <citation type="submission" date="2015-10" db="EMBL/GenBank/DDBJ databases">
        <title>Complete Genome Sequence of Aeromonas schubertii strain WL1483.</title>
        <authorList>
            <person name="Liu L."/>
        </authorList>
    </citation>
    <scope>NUCLEOTIDE SEQUENCE [LARGE SCALE GENOMIC DNA]</scope>
    <source>
        <strain evidence="6">WL1483</strain>
    </source>
</reference>
<dbReference type="Pfam" id="PF07992">
    <property type="entry name" value="Pyr_redox_2"/>
    <property type="match status" value="1"/>
</dbReference>
<dbReference type="SUPFAM" id="SSF51395">
    <property type="entry name" value="FMN-linked oxidoreductases"/>
    <property type="match status" value="1"/>
</dbReference>
<keyword evidence="3" id="KW-0411">Iron-sulfur</keyword>
<keyword evidence="2" id="KW-0408">Iron</keyword>
<evidence type="ECO:0000259" key="4">
    <source>
        <dbReference type="PROSITE" id="PS51379"/>
    </source>
</evidence>
<dbReference type="PRINTS" id="PR00419">
    <property type="entry name" value="ADXRDTASE"/>
</dbReference>
<evidence type="ECO:0000256" key="3">
    <source>
        <dbReference type="ARBA" id="ARBA00023014"/>
    </source>
</evidence>
<name>A0A0S2SEH7_9GAMM</name>
<dbReference type="GO" id="GO:0016491">
    <property type="term" value="F:oxidoreductase activity"/>
    <property type="evidence" value="ECO:0007669"/>
    <property type="project" value="InterPro"/>
</dbReference>
<dbReference type="PROSITE" id="PS51379">
    <property type="entry name" value="4FE4S_FER_2"/>
    <property type="match status" value="1"/>
</dbReference>
<accession>A0A0S2SEH7</accession>
<evidence type="ECO:0000313" key="5">
    <source>
        <dbReference type="EMBL" id="ALP40102.1"/>
    </source>
</evidence>
<dbReference type="Proteomes" id="UP000058114">
    <property type="component" value="Chromosome"/>
</dbReference>